<dbReference type="STRING" id="1203190.GCA_000312345_00428"/>
<organism evidence="2 3">
    <name type="scientific">Corynebacterium timonense</name>
    <dbReference type="NCBI Taxonomy" id="441500"/>
    <lineage>
        <taxon>Bacteria</taxon>
        <taxon>Bacillati</taxon>
        <taxon>Actinomycetota</taxon>
        <taxon>Actinomycetes</taxon>
        <taxon>Mycobacteriales</taxon>
        <taxon>Corynebacteriaceae</taxon>
        <taxon>Corynebacterium</taxon>
    </lineage>
</organism>
<dbReference type="AlphaFoldDB" id="A0A1H1LUK7"/>
<name>A0A1H1LUK7_9CORY</name>
<evidence type="ECO:0000313" key="3">
    <source>
        <dbReference type="Proteomes" id="UP000182237"/>
    </source>
</evidence>
<evidence type="ECO:0000313" key="2">
    <source>
        <dbReference type="EMBL" id="SDR78304.1"/>
    </source>
</evidence>
<keyword evidence="1" id="KW-0812">Transmembrane</keyword>
<keyword evidence="1" id="KW-1133">Transmembrane helix</keyword>
<feature type="transmembrane region" description="Helical" evidence="1">
    <location>
        <begin position="61"/>
        <end position="79"/>
    </location>
</feature>
<dbReference type="RefSeq" id="WP_019193299.1">
    <property type="nucleotide sequence ID" value="NZ_LT629765.1"/>
</dbReference>
<dbReference type="EMBL" id="LT629765">
    <property type="protein sequence ID" value="SDR78304.1"/>
    <property type="molecule type" value="Genomic_DNA"/>
</dbReference>
<dbReference type="Pfam" id="PF14017">
    <property type="entry name" value="DUF4233"/>
    <property type="match status" value="1"/>
</dbReference>
<evidence type="ECO:0000256" key="1">
    <source>
        <dbReference type="SAM" id="Phobius"/>
    </source>
</evidence>
<accession>A0A1H1LUK7</accession>
<feature type="transmembrane region" description="Helical" evidence="1">
    <location>
        <begin position="23"/>
        <end position="49"/>
    </location>
</feature>
<keyword evidence="3" id="KW-1185">Reference proteome</keyword>
<sequence>MSTKREQPISPLGMGNKPVKDPIASLAGVLSGTLIMEAITVFLILLVVLKVDGGEHWTTFNWVYITVIGCAHVALAFVQKKPWALWAAVALQLPLIVGFFVHWSVTVVGVVFGIVWFFILKMRAEMIERMRHGYLVTQHLGADEG</sequence>
<evidence type="ECO:0008006" key="4">
    <source>
        <dbReference type="Google" id="ProtNLM"/>
    </source>
</evidence>
<proteinExistence type="predicted"/>
<protein>
    <recommendedName>
        <fullName evidence="4">DUF4233 domain-containing protein</fullName>
    </recommendedName>
</protein>
<gene>
    <name evidence="2" type="ORF">SAMN04488539_0342</name>
</gene>
<feature type="transmembrane region" description="Helical" evidence="1">
    <location>
        <begin position="99"/>
        <end position="120"/>
    </location>
</feature>
<dbReference type="eggNOG" id="ENOG5032TW9">
    <property type="taxonomic scope" value="Bacteria"/>
</dbReference>
<keyword evidence="1" id="KW-0472">Membrane</keyword>
<reference evidence="2 3" key="1">
    <citation type="submission" date="2016-10" db="EMBL/GenBank/DDBJ databases">
        <authorList>
            <person name="de Groot N.N."/>
        </authorList>
    </citation>
    <scope>NUCLEOTIDE SEQUENCE [LARGE SCALE GENOMIC DNA]</scope>
    <source>
        <strain evidence="2 3">DSM 45434</strain>
    </source>
</reference>
<dbReference type="Proteomes" id="UP000182237">
    <property type="component" value="Chromosome I"/>
</dbReference>
<dbReference type="InterPro" id="IPR025327">
    <property type="entry name" value="DUF4233"/>
</dbReference>